<dbReference type="AlphaFoldDB" id="A0A1D3MQX0"/>
<evidence type="ECO:0000256" key="3">
    <source>
        <dbReference type="ARBA" id="ARBA00022692"/>
    </source>
</evidence>
<keyword evidence="5 6" id="KW-0472">Membrane</keyword>
<comment type="subcellular location">
    <subcellularLocation>
        <location evidence="1">Cell membrane</location>
        <topology evidence="1">Multi-pass membrane protein</topology>
    </subcellularLocation>
</comment>
<organism evidence="7 8">
    <name type="scientific">Bacillus mycoides</name>
    <dbReference type="NCBI Taxonomy" id="1405"/>
    <lineage>
        <taxon>Bacteria</taxon>
        <taxon>Bacillati</taxon>
        <taxon>Bacillota</taxon>
        <taxon>Bacilli</taxon>
        <taxon>Bacillales</taxon>
        <taxon>Bacillaceae</taxon>
        <taxon>Bacillus</taxon>
        <taxon>Bacillus cereus group</taxon>
    </lineage>
</organism>
<proteinExistence type="predicted"/>
<evidence type="ECO:0008006" key="9">
    <source>
        <dbReference type="Google" id="ProtNLM"/>
    </source>
</evidence>
<feature type="transmembrane region" description="Helical" evidence="6">
    <location>
        <begin position="139"/>
        <end position="162"/>
    </location>
</feature>
<comment type="caution">
    <text evidence="7">The sequence shown here is derived from an EMBL/GenBank/DDBJ whole genome shotgun (WGS) entry which is preliminary data.</text>
</comment>
<sequence length="223" mass="23875">MVLIFITVVIYLLATKLYKKFTFPFTLPVLTVTAIMICIFLIFGISHQDYKENGGDILSSFLSPAIVALAIPLFKERKILMKNFLSILVGVVIGIVALISLNVVIGEMLNIDKELILTTIPQLATMPIAISLAEQIGGIPSMTASFVVVAGITGAIMGPTVLKLFRITSTIGKGVGMGCASHIIGVSRLVKEGEKEATIGSVTMIVTGILISILVPYGMKFLF</sequence>
<dbReference type="GO" id="GO:0005886">
    <property type="term" value="C:plasma membrane"/>
    <property type="evidence" value="ECO:0007669"/>
    <property type="project" value="UniProtKB-SubCell"/>
</dbReference>
<keyword evidence="2" id="KW-1003">Cell membrane</keyword>
<reference evidence="7 8" key="1">
    <citation type="submission" date="2016-05" db="EMBL/GenBank/DDBJ databases">
        <title>Bacillus thuringiensis and Bacillus weihenstephanensis as novel biocontrol agents of wilt causing Verticillium species.</title>
        <authorList>
            <person name="Hollensteiner J."/>
            <person name="Wemheuer F."/>
            <person name="Harting R."/>
            <person name="Kolarzyk A."/>
            <person name="Diaz-Valerio S."/>
            <person name="Poehlein A."/>
            <person name="Brzuszkiewicz E."/>
            <person name="Nesemann K."/>
            <person name="Braus-Stromeyer S."/>
            <person name="Braus G."/>
            <person name="Daniel R."/>
            <person name="Liesegang H."/>
        </authorList>
    </citation>
    <scope>NUCLEOTIDE SEQUENCE [LARGE SCALE GENOMIC DNA]</scope>
    <source>
        <strain evidence="7 8">GOE11</strain>
    </source>
</reference>
<feature type="transmembrane region" description="Helical" evidence="6">
    <location>
        <begin position="57"/>
        <end position="74"/>
    </location>
</feature>
<protein>
    <recommendedName>
        <fullName evidence="9">LrgB family protein</fullName>
    </recommendedName>
</protein>
<evidence type="ECO:0000256" key="4">
    <source>
        <dbReference type="ARBA" id="ARBA00022989"/>
    </source>
</evidence>
<dbReference type="PANTHER" id="PTHR30249:SF17">
    <property type="entry name" value="HOLIN-LIKE PROTEIN CIDB"/>
    <property type="match status" value="1"/>
</dbReference>
<feature type="transmembrane region" description="Helical" evidence="6">
    <location>
        <begin position="80"/>
        <end position="103"/>
    </location>
</feature>
<evidence type="ECO:0000313" key="8">
    <source>
        <dbReference type="Proteomes" id="UP000175835"/>
    </source>
</evidence>
<dbReference type="PATRIC" id="fig|86662.23.peg.3831"/>
<evidence type="ECO:0000256" key="2">
    <source>
        <dbReference type="ARBA" id="ARBA00022475"/>
    </source>
</evidence>
<evidence type="ECO:0000256" key="5">
    <source>
        <dbReference type="ARBA" id="ARBA00023136"/>
    </source>
</evidence>
<evidence type="ECO:0000256" key="1">
    <source>
        <dbReference type="ARBA" id="ARBA00004651"/>
    </source>
</evidence>
<evidence type="ECO:0000313" key="7">
    <source>
        <dbReference type="EMBL" id="OFD89541.1"/>
    </source>
</evidence>
<keyword evidence="4 6" id="KW-1133">Transmembrane helix</keyword>
<dbReference type="PANTHER" id="PTHR30249">
    <property type="entry name" value="PUTATIVE SEROTONIN TRANSPORTER"/>
    <property type="match status" value="1"/>
</dbReference>
<dbReference type="InterPro" id="IPR007300">
    <property type="entry name" value="CidB/LrgB"/>
</dbReference>
<accession>A0A1D3MQX0</accession>
<evidence type="ECO:0000256" key="6">
    <source>
        <dbReference type="SAM" id="Phobius"/>
    </source>
</evidence>
<keyword evidence="3 6" id="KW-0812">Transmembrane</keyword>
<feature type="transmembrane region" description="Helical" evidence="6">
    <location>
        <begin position="24"/>
        <end position="45"/>
    </location>
</feature>
<dbReference type="Pfam" id="PF04172">
    <property type="entry name" value="LrgB"/>
    <property type="match status" value="1"/>
</dbReference>
<name>A0A1D3MQX0_BACMY</name>
<dbReference type="EMBL" id="LXLX01000047">
    <property type="protein sequence ID" value="OFD89541.1"/>
    <property type="molecule type" value="Genomic_DNA"/>
</dbReference>
<feature type="transmembrane region" description="Helical" evidence="6">
    <location>
        <begin position="197"/>
        <end position="219"/>
    </location>
</feature>
<dbReference type="RefSeq" id="WP_002111311.1">
    <property type="nucleotide sequence ID" value="NZ_FMJF01000032.1"/>
</dbReference>
<gene>
    <name evidence="7" type="ORF">BWGOE11_38420</name>
</gene>
<dbReference type="Proteomes" id="UP000175835">
    <property type="component" value="Unassembled WGS sequence"/>
</dbReference>